<proteinExistence type="predicted"/>
<evidence type="ECO:0000313" key="2">
    <source>
        <dbReference type="Proteomes" id="UP000236884"/>
    </source>
</evidence>
<accession>A0A0S3PZZ5</accession>
<keyword evidence="2" id="KW-1185">Reference proteome</keyword>
<gene>
    <name evidence="1" type="ORF">GJW-30_1_04047</name>
</gene>
<reference evidence="1 2" key="1">
    <citation type="submission" date="2015-08" db="EMBL/GenBank/DDBJ databases">
        <title>Investigation of the bacterial diversity of lava forest soil.</title>
        <authorList>
            <person name="Lee J.S."/>
        </authorList>
    </citation>
    <scope>NUCLEOTIDE SEQUENCE [LARGE SCALE GENOMIC DNA]</scope>
    <source>
        <strain evidence="1 2">GJW-30</strain>
    </source>
</reference>
<dbReference type="KEGG" id="vgo:GJW-30_1_04047"/>
<name>A0A0S3PZZ5_9BRAD</name>
<dbReference type="EMBL" id="AP014946">
    <property type="protein sequence ID" value="BAT61490.1"/>
    <property type="molecule type" value="Genomic_DNA"/>
</dbReference>
<dbReference type="AlphaFoldDB" id="A0A0S3PZZ5"/>
<dbReference type="Proteomes" id="UP000236884">
    <property type="component" value="Chromosome"/>
</dbReference>
<sequence>MFFGRGHTSDRTMRRRGRADRVWGAGWEELSPSDFLYPVSWETVDEDELLLYAASLAKAERNPTSPLGPAQYMRDAVSARVFYVSERFQLLHSDATSKRRRDALAEALAVGAFGRTMDPPNAVNRGRGLCQEWFEGDALAHPSTIVDPDVAYEFELVVLRSMSIACAEHRTTESSEDQKFAAQSFTHALLVSLHSGLNAAYIYPRFALRHQTLSFAAWLGWIDRGRSCFMPPFVAEYAVALLENDAPAAGEIESALLYQYAAKSRSAILRAAKRSLTGWGGTIVRPHRPWWSVRSGKLSAIVEDFVRAETRESYLSSHVIGMLPAEGARP</sequence>
<organism evidence="1 2">
    <name type="scientific">Variibacter gotjawalensis</name>
    <dbReference type="NCBI Taxonomy" id="1333996"/>
    <lineage>
        <taxon>Bacteria</taxon>
        <taxon>Pseudomonadati</taxon>
        <taxon>Pseudomonadota</taxon>
        <taxon>Alphaproteobacteria</taxon>
        <taxon>Hyphomicrobiales</taxon>
        <taxon>Nitrobacteraceae</taxon>
        <taxon>Variibacter</taxon>
    </lineage>
</organism>
<protein>
    <submittedName>
        <fullName evidence="1">Uncharacterized protein</fullName>
    </submittedName>
</protein>
<evidence type="ECO:0000313" key="1">
    <source>
        <dbReference type="EMBL" id="BAT61490.1"/>
    </source>
</evidence>